<evidence type="ECO:0000256" key="1">
    <source>
        <dbReference type="SAM" id="MobiDB-lite"/>
    </source>
</evidence>
<name>A0AAV1I2D5_9CHLO</name>
<dbReference type="InterPro" id="IPR043910">
    <property type="entry name" value="DUF5767"/>
</dbReference>
<feature type="compositionally biased region" description="Basic and acidic residues" evidence="1">
    <location>
        <begin position="110"/>
        <end position="134"/>
    </location>
</feature>
<evidence type="ECO:0000313" key="2">
    <source>
        <dbReference type="EMBL" id="CAK0777290.1"/>
    </source>
</evidence>
<feature type="compositionally biased region" description="Basic and acidic residues" evidence="1">
    <location>
        <begin position="397"/>
        <end position="411"/>
    </location>
</feature>
<reference evidence="2 3" key="1">
    <citation type="submission" date="2023-10" db="EMBL/GenBank/DDBJ databases">
        <authorList>
            <person name="Maclean D."/>
            <person name="Macfadyen A."/>
        </authorList>
    </citation>
    <scope>NUCLEOTIDE SEQUENCE [LARGE SCALE GENOMIC DNA]</scope>
</reference>
<dbReference type="AlphaFoldDB" id="A0AAV1I2D5"/>
<keyword evidence="3" id="KW-1185">Reference proteome</keyword>
<dbReference type="EMBL" id="CAUYUE010000005">
    <property type="protein sequence ID" value="CAK0777290.1"/>
    <property type="molecule type" value="Genomic_DNA"/>
</dbReference>
<feature type="compositionally biased region" description="Basic and acidic residues" evidence="1">
    <location>
        <begin position="64"/>
        <end position="84"/>
    </location>
</feature>
<organism evidence="2 3">
    <name type="scientific">Coccomyxa viridis</name>
    <dbReference type="NCBI Taxonomy" id="1274662"/>
    <lineage>
        <taxon>Eukaryota</taxon>
        <taxon>Viridiplantae</taxon>
        <taxon>Chlorophyta</taxon>
        <taxon>core chlorophytes</taxon>
        <taxon>Trebouxiophyceae</taxon>
        <taxon>Trebouxiophyceae incertae sedis</taxon>
        <taxon>Coccomyxaceae</taxon>
        <taxon>Coccomyxa</taxon>
    </lineage>
</organism>
<sequence length="483" mass="53465">MNIAIEKPSDFSDVEVTTSSQPREKFSVSRDIDCDGASESSRHATSPKRRPALETAGVDLLVNEPRRQSERGREGEHERVEIAVEKIGSPTGSDHFPKISIENIPTRHGSSHDPKPADKSPRHDGDDGWGRHSFTDAWGTPGDPAGQEKSNQSTRAHGWEADFDTRSQSSNHGRHSDGFVPEDVDRQKREILRQLDRLEKKGVFIGKQFTMSDSLTEMKYEYEKLRSERETDAGVKTYKHLLAAFVNGAETLNTSFNPYPYPKLNGWAESVTGNMDAYDDVLEDLHHKWASKTRIPPELRLLGLLGMSAIQTNMINTFKESMPGIGDIMKDDPDLTRHVQEAAARKAKSYNMFGQQRGGGGGGGGGERPPSMPAHPRQEMRPPSNVEDILKKFSKPSAHDEPTAQPGDDKHQKRPVPEGSEGASMNLSELHEFDKMSDVSSLPDAGAGPARPSTGMRPTRPDAFKAKLQSRKSSKRSPLIIDF</sequence>
<dbReference type="Pfam" id="PF19071">
    <property type="entry name" value="DUF5767"/>
    <property type="match status" value="1"/>
</dbReference>
<feature type="region of interest" description="Disordered" evidence="1">
    <location>
        <begin position="1"/>
        <end position="157"/>
    </location>
</feature>
<gene>
    <name evidence="2" type="ORF">CVIRNUC_004473</name>
</gene>
<comment type="caution">
    <text evidence="2">The sequence shown here is derived from an EMBL/GenBank/DDBJ whole genome shotgun (WGS) entry which is preliminary data.</text>
</comment>
<feature type="region of interest" description="Disordered" evidence="1">
    <location>
        <begin position="342"/>
        <end position="383"/>
    </location>
</feature>
<evidence type="ECO:0000313" key="3">
    <source>
        <dbReference type="Proteomes" id="UP001314263"/>
    </source>
</evidence>
<feature type="region of interest" description="Disordered" evidence="1">
    <location>
        <begin position="396"/>
        <end position="483"/>
    </location>
</feature>
<protein>
    <submittedName>
        <fullName evidence="2">Uncharacterized protein</fullName>
    </submittedName>
</protein>
<proteinExistence type="predicted"/>
<feature type="compositionally biased region" description="Basic and acidic residues" evidence="1">
    <location>
        <begin position="22"/>
        <end position="33"/>
    </location>
</feature>
<feature type="compositionally biased region" description="Gly residues" evidence="1">
    <location>
        <begin position="356"/>
        <end position="367"/>
    </location>
</feature>
<accession>A0AAV1I2D5</accession>
<dbReference type="Proteomes" id="UP001314263">
    <property type="component" value="Unassembled WGS sequence"/>
</dbReference>